<sequence>MSSAKYLQELSSDLLGLLEKSEDYNVVIRAGGMSNYKEFKAHSILLRARSGYFRSALISESTRKYEDPIVFKKPNIPSEIFEVILRYMYSGIVELEKLDGADLLRLMLASEELQLPSLIIYAQDHLIRHQQEWIKQTLVPILHIVCHHGAFEKLRDYTLKFVCSHPQDIFESKDFASLEESILLYLLKRDDLLWDEIKIWEHVIRWGIANTMQIKLHEDVKRWSNQDFEALEFTLRRCIPLIRFVNITSGDFFHKVRNPYRKLLPVELEEQILQYHLDPDSRMHNVLLPRNITSEPIESTIIDSRHATLISNWIDRMDGKLDFQRKNPYKFKLLIRGSRDGFSAEAFHSRCDYTVRTLVVVKVRGINEVLGGYNPIQWNCSEDMARGGHGNEIKGRSFNKFGCTQDSFIFSFNDSRNPTTARLSRIDEHLTDEAIYFSNSFGPCFGQSDLHMVDSCWNCKKVSYKNEILQEHSNFVAEEYEVFQILGNDNSKERKTRAMVEERSLFIHSFDGYIS</sequence>
<dbReference type="Proteomes" id="UP000789525">
    <property type="component" value="Unassembled WGS sequence"/>
</dbReference>
<comment type="caution">
    <text evidence="1">The sequence shown here is derived from an EMBL/GenBank/DDBJ whole genome shotgun (WGS) entry which is preliminary data.</text>
</comment>
<dbReference type="EMBL" id="CAJVPT010001373">
    <property type="protein sequence ID" value="CAG8461357.1"/>
    <property type="molecule type" value="Genomic_DNA"/>
</dbReference>
<name>A0ACA9K9W4_9GLOM</name>
<evidence type="ECO:0000313" key="2">
    <source>
        <dbReference type="Proteomes" id="UP000789525"/>
    </source>
</evidence>
<accession>A0ACA9K9W4</accession>
<reference evidence="1" key="1">
    <citation type="submission" date="2021-06" db="EMBL/GenBank/DDBJ databases">
        <authorList>
            <person name="Kallberg Y."/>
            <person name="Tangrot J."/>
            <person name="Rosling A."/>
        </authorList>
    </citation>
    <scope>NUCLEOTIDE SEQUENCE</scope>
    <source>
        <strain evidence="1">CL356</strain>
    </source>
</reference>
<organism evidence="1 2">
    <name type="scientific">Acaulospora colombiana</name>
    <dbReference type="NCBI Taxonomy" id="27376"/>
    <lineage>
        <taxon>Eukaryota</taxon>
        <taxon>Fungi</taxon>
        <taxon>Fungi incertae sedis</taxon>
        <taxon>Mucoromycota</taxon>
        <taxon>Glomeromycotina</taxon>
        <taxon>Glomeromycetes</taxon>
        <taxon>Diversisporales</taxon>
        <taxon>Acaulosporaceae</taxon>
        <taxon>Acaulospora</taxon>
    </lineage>
</organism>
<protein>
    <submittedName>
        <fullName evidence="1">12063_t:CDS:1</fullName>
    </submittedName>
</protein>
<keyword evidence="2" id="KW-1185">Reference proteome</keyword>
<gene>
    <name evidence="1" type="ORF">ACOLOM_LOCUS1186</name>
</gene>
<proteinExistence type="predicted"/>
<evidence type="ECO:0000313" key="1">
    <source>
        <dbReference type="EMBL" id="CAG8461357.1"/>
    </source>
</evidence>